<sequence length="518" mass="59289">MLRRSPQSTPERKHSPEIPGGIKPPSPRTDREGFRRSGISCWHRWTIGLAFFIASLTLQHFLLAHKHATEDPGSLRNLALHNNYSVSTPLPSSSMIPVETTATNTRGPLSGHKRIHPIQFQYDFKTNTGHHIRLFQNELAAEPSTEIYRASRGDDDDVEDQKDAVCEAINPNYRQLYQNCGILHEIDPIDGTFINCGGARCAFYLPDKTATSQRVVLKTQKYKKDWKPRRWEKARKDGLIMELATHSQFVANVYGTCGTSQLLEYAPRGALHDHIKLSRLAMQDTMKPVDKLKILIHIASAITDLHDPKVAAVHGDICCHQFLWMDGFYRLNDFHMSSFIFLNKTSHQTCPGRNSVAQHEYLWRAPEESETDFKTVKLDLEKVDVWQMAQTMFYVYTKQWLYEGMPEKQAYQLFHNRTLSSFPSHLNTANSANAAMQAAIQWCWNFQAEKRPTAQQVRDYLLQQLSTIVGRPIGPRDHKELAVAVPPLPKNHRYTDSSMDGANPKKGKEKKHIRYTED</sequence>
<dbReference type="GO" id="GO:0004674">
    <property type="term" value="F:protein serine/threonine kinase activity"/>
    <property type="evidence" value="ECO:0007669"/>
    <property type="project" value="TreeGrafter"/>
</dbReference>
<dbReference type="PANTHER" id="PTHR44329:SF214">
    <property type="entry name" value="PROTEIN KINASE DOMAIN-CONTAINING PROTEIN"/>
    <property type="match status" value="1"/>
</dbReference>
<dbReference type="PROSITE" id="PS50011">
    <property type="entry name" value="PROTEIN_KINASE_DOM"/>
    <property type="match status" value="1"/>
</dbReference>
<feature type="compositionally biased region" description="Basic residues" evidence="1">
    <location>
        <begin position="505"/>
        <end position="518"/>
    </location>
</feature>
<keyword evidence="4" id="KW-1185">Reference proteome</keyword>
<dbReference type="SUPFAM" id="SSF56112">
    <property type="entry name" value="Protein kinase-like (PK-like)"/>
    <property type="match status" value="1"/>
</dbReference>
<dbReference type="EMBL" id="CAICTM010000670">
    <property type="protein sequence ID" value="CAB9514731.1"/>
    <property type="molecule type" value="Genomic_DNA"/>
</dbReference>
<organism evidence="3 4">
    <name type="scientific">Seminavis robusta</name>
    <dbReference type="NCBI Taxonomy" id="568900"/>
    <lineage>
        <taxon>Eukaryota</taxon>
        <taxon>Sar</taxon>
        <taxon>Stramenopiles</taxon>
        <taxon>Ochrophyta</taxon>
        <taxon>Bacillariophyta</taxon>
        <taxon>Bacillariophyceae</taxon>
        <taxon>Bacillariophycidae</taxon>
        <taxon>Naviculales</taxon>
        <taxon>Naviculaceae</taxon>
        <taxon>Seminavis</taxon>
    </lineage>
</organism>
<comment type="caution">
    <text evidence="3">The sequence shown here is derived from an EMBL/GenBank/DDBJ whole genome shotgun (WGS) entry which is preliminary data.</text>
</comment>
<accession>A0A9N8E4V9</accession>
<reference evidence="3" key="1">
    <citation type="submission" date="2020-06" db="EMBL/GenBank/DDBJ databases">
        <authorList>
            <consortium name="Plant Systems Biology data submission"/>
        </authorList>
    </citation>
    <scope>NUCLEOTIDE SEQUENCE</scope>
    <source>
        <strain evidence="3">D6</strain>
    </source>
</reference>
<dbReference type="InterPro" id="IPR000719">
    <property type="entry name" value="Prot_kinase_dom"/>
</dbReference>
<evidence type="ECO:0000259" key="2">
    <source>
        <dbReference type="PROSITE" id="PS50011"/>
    </source>
</evidence>
<evidence type="ECO:0000313" key="4">
    <source>
        <dbReference type="Proteomes" id="UP001153069"/>
    </source>
</evidence>
<dbReference type="Pfam" id="PF07714">
    <property type="entry name" value="PK_Tyr_Ser-Thr"/>
    <property type="match status" value="1"/>
</dbReference>
<dbReference type="InterPro" id="IPR051681">
    <property type="entry name" value="Ser/Thr_Kinases-Pseudokinases"/>
</dbReference>
<evidence type="ECO:0000313" key="3">
    <source>
        <dbReference type="EMBL" id="CAB9514731.1"/>
    </source>
</evidence>
<protein>
    <submittedName>
        <fullName evidence="3">Inherit from COG: Guanylate Cyclase</fullName>
    </submittedName>
</protein>
<evidence type="ECO:0000256" key="1">
    <source>
        <dbReference type="SAM" id="MobiDB-lite"/>
    </source>
</evidence>
<proteinExistence type="predicted"/>
<dbReference type="InterPro" id="IPR001245">
    <property type="entry name" value="Ser-Thr/Tyr_kinase_cat_dom"/>
</dbReference>
<dbReference type="AlphaFoldDB" id="A0A9N8E4V9"/>
<dbReference type="PANTHER" id="PTHR44329">
    <property type="entry name" value="SERINE/THREONINE-PROTEIN KINASE TNNI3K-RELATED"/>
    <property type="match status" value="1"/>
</dbReference>
<gene>
    <name evidence="3" type="ORF">SEMRO_671_G184830.1</name>
</gene>
<dbReference type="OrthoDB" id="45972at2759"/>
<dbReference type="Proteomes" id="UP001153069">
    <property type="component" value="Unassembled WGS sequence"/>
</dbReference>
<dbReference type="GO" id="GO:0005524">
    <property type="term" value="F:ATP binding"/>
    <property type="evidence" value="ECO:0007669"/>
    <property type="project" value="InterPro"/>
</dbReference>
<dbReference type="Gene3D" id="1.10.510.10">
    <property type="entry name" value="Transferase(Phosphotransferase) domain 1"/>
    <property type="match status" value="1"/>
</dbReference>
<feature type="region of interest" description="Disordered" evidence="1">
    <location>
        <begin position="1"/>
        <end position="33"/>
    </location>
</feature>
<feature type="region of interest" description="Disordered" evidence="1">
    <location>
        <begin position="485"/>
        <end position="518"/>
    </location>
</feature>
<dbReference type="SMART" id="SM00220">
    <property type="entry name" value="S_TKc"/>
    <property type="match status" value="1"/>
</dbReference>
<name>A0A9N8E4V9_9STRA</name>
<feature type="domain" description="Protein kinase" evidence="2">
    <location>
        <begin position="188"/>
        <end position="461"/>
    </location>
</feature>
<dbReference type="InterPro" id="IPR011009">
    <property type="entry name" value="Kinase-like_dom_sf"/>
</dbReference>